<dbReference type="RefSeq" id="WP_048860644.1">
    <property type="nucleotide sequence ID" value="NZ_BANB01000160.1"/>
</dbReference>
<dbReference type="OrthoDB" id="7507446at2"/>
<name>A0A0D6P4S8_9PROT</name>
<evidence type="ECO:0000313" key="2">
    <source>
        <dbReference type="Proteomes" id="UP000032680"/>
    </source>
</evidence>
<sequence length="100" mass="11008">MTAIDRLSRNRVEVACDVDIEQSPESLHAYAVPDGIDIRPGDTVIVHADRISVGFGEHIAYRCPATVLRAGPIARAWTQLAGLFELTELYEVGFMPKETP</sequence>
<dbReference type="AlphaFoldDB" id="A0A0D6P4S8"/>
<dbReference type="Proteomes" id="UP000032680">
    <property type="component" value="Unassembled WGS sequence"/>
</dbReference>
<evidence type="ECO:0000313" key="1">
    <source>
        <dbReference type="EMBL" id="GAN76765.1"/>
    </source>
</evidence>
<reference evidence="1 2" key="1">
    <citation type="submission" date="2012-11" db="EMBL/GenBank/DDBJ databases">
        <title>Whole genome sequence of Acidisphaera rubrifaciens HS-AP3.</title>
        <authorList>
            <person name="Azuma Y."/>
            <person name="Higashiura N."/>
            <person name="Hirakawa H."/>
            <person name="Matsushita K."/>
        </authorList>
    </citation>
    <scope>NUCLEOTIDE SEQUENCE [LARGE SCALE GENOMIC DNA]</scope>
    <source>
        <strain evidence="1 2">HS-AP3</strain>
    </source>
</reference>
<gene>
    <name evidence="1" type="ORF">Asru_0160_15</name>
</gene>
<organism evidence="1 2">
    <name type="scientific">Acidisphaera rubrifaciens HS-AP3</name>
    <dbReference type="NCBI Taxonomy" id="1231350"/>
    <lineage>
        <taxon>Bacteria</taxon>
        <taxon>Pseudomonadati</taxon>
        <taxon>Pseudomonadota</taxon>
        <taxon>Alphaproteobacteria</taxon>
        <taxon>Acetobacterales</taxon>
        <taxon>Acetobacteraceae</taxon>
        <taxon>Acidisphaera</taxon>
    </lineage>
</organism>
<accession>A0A0D6P4S8</accession>
<keyword evidence="2" id="KW-1185">Reference proteome</keyword>
<proteinExistence type="predicted"/>
<protein>
    <submittedName>
        <fullName evidence="1">Uncharacterized protein</fullName>
    </submittedName>
</protein>
<dbReference type="EMBL" id="BANB01000160">
    <property type="protein sequence ID" value="GAN76765.1"/>
    <property type="molecule type" value="Genomic_DNA"/>
</dbReference>
<comment type="caution">
    <text evidence="1">The sequence shown here is derived from an EMBL/GenBank/DDBJ whole genome shotgun (WGS) entry which is preliminary data.</text>
</comment>